<evidence type="ECO:0000313" key="3">
    <source>
        <dbReference type="Proteomes" id="UP001448614"/>
    </source>
</evidence>
<sequence>MPEASKAEDISALLSDPLALSKATADVVDRSLGARKAVPIRNSFVRNDNPTEDPPMKKLVSIGGGRGGAVPVLLYVALIWKCAKKPFDVKLPARKWAELLGLADPTGKGARRVTHALQTLADNKLIKLNKAHGEATKVTILDESGDGSAYELPSTAYSRHGVKRDLYFKVSSKLWTSGDLQQLSASGLAMLLILLEEGGFRPSQSPTRALHKFPKGRAIWFTTENFPARYGISASMRSRGTKELEDADLLETTRMPVGPPGVLVSFTTEKVRKVYTLHGNALVAEQEPEPKAKASATKPAGGARPRKTSNKKSASK</sequence>
<feature type="region of interest" description="Disordered" evidence="1">
    <location>
        <begin position="284"/>
        <end position="316"/>
    </location>
</feature>
<gene>
    <name evidence="2" type="ORF">V3C41_00260</name>
</gene>
<dbReference type="RefSeq" id="WP_347781488.1">
    <property type="nucleotide sequence ID" value="NZ_JBBMFV010000001.1"/>
</dbReference>
<accession>A0ABV0GLX4</accession>
<evidence type="ECO:0000256" key="1">
    <source>
        <dbReference type="SAM" id="MobiDB-lite"/>
    </source>
</evidence>
<keyword evidence="3" id="KW-1185">Reference proteome</keyword>
<evidence type="ECO:0000313" key="2">
    <source>
        <dbReference type="EMBL" id="MEO3939500.1"/>
    </source>
</evidence>
<proteinExistence type="predicted"/>
<comment type="caution">
    <text evidence="2">The sequence shown here is derived from an EMBL/GenBank/DDBJ whole genome shotgun (WGS) entry which is preliminary data.</text>
</comment>
<dbReference type="EMBL" id="JBBMFV010000001">
    <property type="protein sequence ID" value="MEO3939500.1"/>
    <property type="molecule type" value="Genomic_DNA"/>
</dbReference>
<name>A0ABV0GLX4_PAENI</name>
<organism evidence="2 3">
    <name type="scientific">Paenarthrobacter nicotinovorans</name>
    <name type="common">Arthrobacter nicotinovorans</name>
    <dbReference type="NCBI Taxonomy" id="29320"/>
    <lineage>
        <taxon>Bacteria</taxon>
        <taxon>Bacillati</taxon>
        <taxon>Actinomycetota</taxon>
        <taxon>Actinomycetes</taxon>
        <taxon>Micrococcales</taxon>
        <taxon>Micrococcaceae</taxon>
        <taxon>Paenarthrobacter</taxon>
    </lineage>
</organism>
<dbReference type="Proteomes" id="UP001448614">
    <property type="component" value="Unassembled WGS sequence"/>
</dbReference>
<protein>
    <submittedName>
        <fullName evidence="2">Uncharacterized protein</fullName>
    </submittedName>
</protein>
<feature type="compositionally biased region" description="Basic residues" evidence="1">
    <location>
        <begin position="304"/>
        <end position="316"/>
    </location>
</feature>
<reference evidence="2 3" key="1">
    <citation type="journal article" date="2024" name="Appl. Microbiol. Biotechnol.">
        <title>Biosynthetic gene clusters with biotechnological applications in novel Antarctic isolates from Actinomycetota.</title>
        <authorList>
            <person name="Bruna P."/>
            <person name="Nunez-Montero K."/>
            <person name="Contreras M.J."/>
            <person name="Leal K."/>
            <person name="Garcia M."/>
            <person name="Abanto M."/>
            <person name="Barrientos L."/>
        </authorList>
    </citation>
    <scope>NUCLEOTIDE SEQUENCE [LARGE SCALE GENOMIC DNA]</scope>
    <source>
        <strain evidence="2 3">Se16.17</strain>
    </source>
</reference>